<reference evidence="3" key="1">
    <citation type="submission" date="2021-01" db="EMBL/GenBank/DDBJ databases">
        <title>Caligus Genome Assembly.</title>
        <authorList>
            <person name="Gallardo-Escarate C."/>
        </authorList>
    </citation>
    <scope>NUCLEOTIDE SEQUENCE [LARGE SCALE GENOMIC DNA]</scope>
</reference>
<keyword evidence="3" id="KW-1185">Reference proteome</keyword>
<dbReference type="AlphaFoldDB" id="A0A7T8KJF3"/>
<name>A0A7T8KJF3_CALRO</name>
<dbReference type="EMBL" id="CP045890">
    <property type="protein sequence ID" value="QQP56936.1"/>
    <property type="molecule type" value="Genomic_DNA"/>
</dbReference>
<dbReference type="Proteomes" id="UP000595437">
    <property type="component" value="Chromosome 1"/>
</dbReference>
<evidence type="ECO:0000256" key="1">
    <source>
        <dbReference type="SAM" id="MobiDB-lite"/>
    </source>
</evidence>
<protein>
    <submittedName>
        <fullName evidence="2">Uncharacterized protein</fullName>
    </submittedName>
</protein>
<evidence type="ECO:0000313" key="2">
    <source>
        <dbReference type="EMBL" id="QQP56936.1"/>
    </source>
</evidence>
<feature type="region of interest" description="Disordered" evidence="1">
    <location>
        <begin position="164"/>
        <end position="219"/>
    </location>
</feature>
<sequence>MKYDVSALYAKMWIAWMTVYAAQRDGIEIQFNPGQQFTYHNIAPETPTQLGLSSTLSSALTPIFSSYRPTHRPTWGGASTFPAVTGHPPALNQPGVTASNLRAVIKCMALSRREMGDCVAGWYKAVELCLAMPYQGGCLISGFPPQPSAMKPALCAVSGSKTMRWPAGPHRSPETMSSATYSMKDHRSGKSGYRRGSWSKRVRGGGGPPPQEEEEEVIPQGEDDIADWPADYMTSKFQFGGTVWPRPSYVNPVFVRDGIIGATDGYEELTEEYSLLMDSGDQGLFLSALQTSRLMQAGVSMILNLLISLARSQPGARRKGPSNYALFKNVSALRYTSRTGLSSVPYIYGAISRAVTEVSEFVLHISPFNYTEWNVSSPIAQHELRAIARGHLGSFYLLDRWPAVTMVWPPNTKVQDVKDALAYNLQHVVYLDALTAKLNIVILH</sequence>
<organism evidence="2 3">
    <name type="scientific">Caligus rogercresseyi</name>
    <name type="common">Sea louse</name>
    <dbReference type="NCBI Taxonomy" id="217165"/>
    <lineage>
        <taxon>Eukaryota</taxon>
        <taxon>Metazoa</taxon>
        <taxon>Ecdysozoa</taxon>
        <taxon>Arthropoda</taxon>
        <taxon>Crustacea</taxon>
        <taxon>Multicrustacea</taxon>
        <taxon>Hexanauplia</taxon>
        <taxon>Copepoda</taxon>
        <taxon>Siphonostomatoida</taxon>
        <taxon>Caligidae</taxon>
        <taxon>Caligus</taxon>
    </lineage>
</organism>
<feature type="compositionally biased region" description="Basic residues" evidence="1">
    <location>
        <begin position="189"/>
        <end position="203"/>
    </location>
</feature>
<accession>A0A7T8KJF3</accession>
<gene>
    <name evidence="2" type="ORF">FKW44_001775</name>
</gene>
<proteinExistence type="predicted"/>
<evidence type="ECO:0000313" key="3">
    <source>
        <dbReference type="Proteomes" id="UP000595437"/>
    </source>
</evidence>